<dbReference type="Proteomes" id="UP000001745">
    <property type="component" value="Unassembled WGS sequence"/>
</dbReference>
<name>B8MQ53_TALSN</name>
<dbReference type="AlphaFoldDB" id="B8MQ53"/>
<dbReference type="OrthoDB" id="529205at2759"/>
<gene>
    <name evidence="1" type="ORF">TSTA_055790</name>
</gene>
<evidence type="ECO:0000313" key="2">
    <source>
        <dbReference type="Proteomes" id="UP000001745"/>
    </source>
</evidence>
<organism evidence="1 2">
    <name type="scientific">Talaromyces stipitatus (strain ATCC 10500 / CBS 375.48 / QM 6759 / NRRL 1006)</name>
    <name type="common">Penicillium stipitatum</name>
    <dbReference type="NCBI Taxonomy" id="441959"/>
    <lineage>
        <taxon>Eukaryota</taxon>
        <taxon>Fungi</taxon>
        <taxon>Dikarya</taxon>
        <taxon>Ascomycota</taxon>
        <taxon>Pezizomycotina</taxon>
        <taxon>Eurotiomycetes</taxon>
        <taxon>Eurotiomycetidae</taxon>
        <taxon>Eurotiales</taxon>
        <taxon>Trichocomaceae</taxon>
        <taxon>Talaromyces</taxon>
        <taxon>Talaromyces sect. Talaromyces</taxon>
    </lineage>
</organism>
<evidence type="ECO:0000313" key="1">
    <source>
        <dbReference type="EMBL" id="EED13079.1"/>
    </source>
</evidence>
<evidence type="ECO:0008006" key="3">
    <source>
        <dbReference type="Google" id="ProtNLM"/>
    </source>
</evidence>
<sequence length="117" mass="12908">MASLPYIRQTIRPFTATSLSLGSAPVCSSTASFSTSSIQRALKESDRNRDGLENEYETYKNENLKDVKSGKGYWREQLASESEATVKADRGEAVIPGQENFVKGGLKEGETLKKDKK</sequence>
<keyword evidence="2" id="KW-1185">Reference proteome</keyword>
<dbReference type="HOGENOM" id="CLU_2086400_0_0_1"/>
<dbReference type="VEuPathDB" id="FungiDB:TSTA_055790"/>
<accession>B8MQ53</accession>
<dbReference type="EMBL" id="EQ962659">
    <property type="protein sequence ID" value="EED13079.1"/>
    <property type="molecule type" value="Genomic_DNA"/>
</dbReference>
<dbReference type="PhylomeDB" id="B8MQ53"/>
<dbReference type="eggNOG" id="ENOG502SEH2">
    <property type="taxonomic scope" value="Eukaryota"/>
</dbReference>
<dbReference type="GeneID" id="8102272"/>
<dbReference type="InParanoid" id="B8MQ53"/>
<reference evidence="2" key="1">
    <citation type="journal article" date="2015" name="Genome Announc.">
        <title>Genome sequence of the AIDS-associated pathogen Penicillium marneffei (ATCC18224) and its near taxonomic relative Talaromyces stipitatus (ATCC10500).</title>
        <authorList>
            <person name="Nierman W.C."/>
            <person name="Fedorova-Abrams N.D."/>
            <person name="Andrianopoulos A."/>
        </authorList>
    </citation>
    <scope>NUCLEOTIDE SEQUENCE [LARGE SCALE GENOMIC DNA]</scope>
    <source>
        <strain evidence="2">ATCC 10500 / CBS 375.48 / QM 6759 / NRRL 1006</strain>
    </source>
</reference>
<proteinExistence type="predicted"/>
<dbReference type="OMA" id="AKYERIK"/>
<dbReference type="RefSeq" id="XP_002487190.1">
    <property type="nucleotide sequence ID" value="XM_002487145.1"/>
</dbReference>
<protein>
    <recommendedName>
        <fullName evidence="3">Mitochondrial carrier protein PET8</fullName>
    </recommendedName>
</protein>